<proteinExistence type="predicted"/>
<dbReference type="Proteomes" id="UP000829720">
    <property type="component" value="Unassembled WGS sequence"/>
</dbReference>
<evidence type="ECO:0000313" key="2">
    <source>
        <dbReference type="Proteomes" id="UP000829720"/>
    </source>
</evidence>
<evidence type="ECO:0000313" key="1">
    <source>
        <dbReference type="EMBL" id="KAI1896811.1"/>
    </source>
</evidence>
<gene>
    <name evidence="1" type="ORF">AGOR_G00098680</name>
</gene>
<dbReference type="EMBL" id="JAERUA010000008">
    <property type="protein sequence ID" value="KAI1896811.1"/>
    <property type="molecule type" value="Genomic_DNA"/>
</dbReference>
<sequence>MTCRARSRVLLSLLLLEHQPDLHEREWPEARTISSILVEDSADQLLRLVSKLGGNQPSLLKTFAFSTSFLRKRPPDCPDVNG</sequence>
<keyword evidence="2" id="KW-1185">Reference proteome</keyword>
<comment type="caution">
    <text evidence="1">The sequence shown here is derived from an EMBL/GenBank/DDBJ whole genome shotgun (WGS) entry which is preliminary data.</text>
</comment>
<accession>A0A8T3DIQ7</accession>
<protein>
    <submittedName>
        <fullName evidence="1">Uncharacterized protein</fullName>
    </submittedName>
</protein>
<reference evidence="1" key="1">
    <citation type="submission" date="2021-01" db="EMBL/GenBank/DDBJ databases">
        <authorList>
            <person name="Zahm M."/>
            <person name="Roques C."/>
            <person name="Cabau C."/>
            <person name="Klopp C."/>
            <person name="Donnadieu C."/>
            <person name="Jouanno E."/>
            <person name="Lampietro C."/>
            <person name="Louis A."/>
            <person name="Herpin A."/>
            <person name="Echchiki A."/>
            <person name="Berthelot C."/>
            <person name="Parey E."/>
            <person name="Roest-Crollius H."/>
            <person name="Braasch I."/>
            <person name="Postlethwait J."/>
            <person name="Bobe J."/>
            <person name="Montfort J."/>
            <person name="Bouchez O."/>
            <person name="Begum T."/>
            <person name="Mejri S."/>
            <person name="Adams A."/>
            <person name="Chen W.-J."/>
            <person name="Guiguen Y."/>
        </authorList>
    </citation>
    <scope>NUCLEOTIDE SEQUENCE</scope>
    <source>
        <tissue evidence="1">Blood</tissue>
    </source>
</reference>
<organism evidence="1 2">
    <name type="scientific">Albula goreensis</name>
    <dbReference type="NCBI Taxonomy" id="1534307"/>
    <lineage>
        <taxon>Eukaryota</taxon>
        <taxon>Metazoa</taxon>
        <taxon>Chordata</taxon>
        <taxon>Craniata</taxon>
        <taxon>Vertebrata</taxon>
        <taxon>Euteleostomi</taxon>
        <taxon>Actinopterygii</taxon>
        <taxon>Neopterygii</taxon>
        <taxon>Teleostei</taxon>
        <taxon>Albuliformes</taxon>
        <taxon>Albulidae</taxon>
        <taxon>Albula</taxon>
    </lineage>
</organism>
<dbReference type="AlphaFoldDB" id="A0A8T3DIQ7"/>
<name>A0A8T3DIQ7_9TELE</name>